<name>A0A2G6E013_9BACT</name>
<dbReference type="AlphaFoldDB" id="A0A2G6E013"/>
<dbReference type="EMBL" id="PDPS01000118">
    <property type="protein sequence ID" value="PID55429.1"/>
    <property type="molecule type" value="Genomic_DNA"/>
</dbReference>
<sequence>MKTEKHNFEITSFRITPESKRRLKEKAAKHYRPMGIELRYIIDLYLDGKLVPADSVSRENTKTQEAGVESNVG</sequence>
<accession>A0A2G6E013</accession>
<proteinExistence type="predicted"/>
<organism evidence="1 2">
    <name type="scientific">candidate division KSB3 bacterium</name>
    <dbReference type="NCBI Taxonomy" id="2044937"/>
    <lineage>
        <taxon>Bacteria</taxon>
        <taxon>candidate division KSB3</taxon>
    </lineage>
</organism>
<comment type="caution">
    <text evidence="1">The sequence shown here is derived from an EMBL/GenBank/DDBJ whole genome shotgun (WGS) entry which is preliminary data.</text>
</comment>
<reference evidence="1 2" key="1">
    <citation type="submission" date="2017-10" db="EMBL/GenBank/DDBJ databases">
        <title>Novel microbial diversity and functional potential in the marine mammal oral microbiome.</title>
        <authorList>
            <person name="Dudek N.K."/>
            <person name="Sun C.L."/>
            <person name="Burstein D."/>
            <person name="Kantor R.S."/>
            <person name="Aliaga Goltsman D.S."/>
            <person name="Bik E.M."/>
            <person name="Thomas B.C."/>
            <person name="Banfield J.F."/>
            <person name="Relman D.A."/>
        </authorList>
    </citation>
    <scope>NUCLEOTIDE SEQUENCE [LARGE SCALE GENOMIC DNA]</scope>
    <source>
        <strain evidence="1">DOLZORAL124_49_17</strain>
    </source>
</reference>
<evidence type="ECO:0000313" key="1">
    <source>
        <dbReference type="EMBL" id="PID55429.1"/>
    </source>
</evidence>
<evidence type="ECO:0000313" key="2">
    <source>
        <dbReference type="Proteomes" id="UP000229740"/>
    </source>
</evidence>
<protein>
    <submittedName>
        <fullName evidence="1">Uncharacterized protein</fullName>
    </submittedName>
</protein>
<gene>
    <name evidence="1" type="ORF">CSB45_16085</name>
</gene>
<dbReference type="Proteomes" id="UP000229740">
    <property type="component" value="Unassembled WGS sequence"/>
</dbReference>